<proteinExistence type="predicted"/>
<keyword evidence="2" id="KW-1185">Reference proteome</keyword>
<dbReference type="Proteomes" id="UP000431264">
    <property type="component" value="Unassembled WGS sequence"/>
</dbReference>
<comment type="caution">
    <text evidence="1">The sequence shown here is derived from an EMBL/GenBank/DDBJ whole genome shotgun (WGS) entry which is preliminary data.</text>
</comment>
<dbReference type="EMBL" id="WQLW01000009">
    <property type="protein sequence ID" value="MVO09896.1"/>
    <property type="molecule type" value="Genomic_DNA"/>
</dbReference>
<sequence>MGDLLNRDQLTASFRAVQSFLQFAKLNPTKHHFNLELEVNVLRQNFKGSFEIECRDMVNNESFIFYSDVFKANRYYRPVWSAYIYMTFDESTGELEFDLEGIQYTLKH</sequence>
<organism evidence="1 2">
    <name type="scientific">Flavobacterium profundi</name>
    <dbReference type="NCBI Taxonomy" id="1774945"/>
    <lineage>
        <taxon>Bacteria</taxon>
        <taxon>Pseudomonadati</taxon>
        <taxon>Bacteroidota</taxon>
        <taxon>Flavobacteriia</taxon>
        <taxon>Flavobacteriales</taxon>
        <taxon>Flavobacteriaceae</taxon>
        <taxon>Flavobacterium</taxon>
    </lineage>
</organism>
<protein>
    <submittedName>
        <fullName evidence="1">Uncharacterized protein</fullName>
    </submittedName>
</protein>
<reference evidence="2" key="1">
    <citation type="submission" date="2019-05" db="EMBL/GenBank/DDBJ databases">
        <title>Flavobacterium profundi sp. nov., isolated from a deep-sea seamount.</title>
        <authorList>
            <person name="Zhang D.-C."/>
        </authorList>
    </citation>
    <scope>NUCLEOTIDE SEQUENCE [LARGE SCALE GENOMIC DNA]</scope>
    <source>
        <strain evidence="2">TP390</strain>
    </source>
</reference>
<name>A0A6I4ISP6_9FLAO</name>
<evidence type="ECO:0000313" key="1">
    <source>
        <dbReference type="EMBL" id="MVO09896.1"/>
    </source>
</evidence>
<dbReference type="OrthoDB" id="1496036at2"/>
<evidence type="ECO:0000313" key="2">
    <source>
        <dbReference type="Proteomes" id="UP000431264"/>
    </source>
</evidence>
<accession>A0A6I4ISP6</accession>
<gene>
    <name evidence="1" type="ORF">GOQ30_12060</name>
</gene>
<dbReference type="RefSeq" id="WP_140998271.1">
    <property type="nucleotide sequence ID" value="NZ_VDCZ01000009.1"/>
</dbReference>
<dbReference type="AlphaFoldDB" id="A0A6I4ISP6"/>